<dbReference type="PANTHER" id="PTHR46401">
    <property type="entry name" value="GLYCOSYLTRANSFERASE WBBK-RELATED"/>
    <property type="match status" value="1"/>
</dbReference>
<dbReference type="EMBL" id="BMJO01000001">
    <property type="protein sequence ID" value="GGE44320.1"/>
    <property type="molecule type" value="Genomic_DNA"/>
</dbReference>
<evidence type="ECO:0000313" key="5">
    <source>
        <dbReference type="Proteomes" id="UP000295684"/>
    </source>
</evidence>
<name>A0A4R2HM43_9SPHI</name>
<dbReference type="Proteomes" id="UP000622648">
    <property type="component" value="Unassembled WGS sequence"/>
</dbReference>
<reference evidence="3" key="1">
    <citation type="journal article" date="2014" name="Int. J. Syst. Evol. Microbiol.">
        <title>Complete genome of a new Firmicutes species belonging to the dominant human colonic microbiota ('Ruminococcus bicirculans') reveals two chromosomes and a selective capacity to utilize plant glucans.</title>
        <authorList>
            <consortium name="NISC Comparative Sequencing Program"/>
            <person name="Wegmann U."/>
            <person name="Louis P."/>
            <person name="Goesmann A."/>
            <person name="Henrissat B."/>
            <person name="Duncan S.H."/>
            <person name="Flint H.J."/>
        </authorList>
    </citation>
    <scope>NUCLEOTIDE SEQUENCE</scope>
    <source>
        <strain evidence="3">CGMCC 1.15644</strain>
    </source>
</reference>
<dbReference type="OrthoDB" id="9811239at2"/>
<dbReference type="CDD" id="cd03801">
    <property type="entry name" value="GT4_PimA-like"/>
    <property type="match status" value="1"/>
</dbReference>
<evidence type="ECO:0000259" key="2">
    <source>
        <dbReference type="Pfam" id="PF00534"/>
    </source>
</evidence>
<keyword evidence="6" id="KW-1185">Reference proteome</keyword>
<feature type="domain" description="Glycosyl transferase family 1" evidence="2">
    <location>
        <begin position="178"/>
        <end position="344"/>
    </location>
</feature>
<protein>
    <submittedName>
        <fullName evidence="4">Glycosyltransferase involved in cell wall biosynthesis</fullName>
    </submittedName>
</protein>
<comment type="caution">
    <text evidence="4">The sequence shown here is derived from an EMBL/GenBank/DDBJ whole genome shotgun (WGS) entry which is preliminary data.</text>
</comment>
<reference evidence="4 5" key="3">
    <citation type="submission" date="2019-03" db="EMBL/GenBank/DDBJ databases">
        <title>Genomic Encyclopedia of Type Strains, Phase IV (KMG-IV): sequencing the most valuable type-strain genomes for metagenomic binning, comparative biology and taxonomic classification.</title>
        <authorList>
            <person name="Goeker M."/>
        </authorList>
    </citation>
    <scope>NUCLEOTIDE SEQUENCE [LARGE SCALE GENOMIC DNA]</scope>
    <source>
        <strain evidence="4 5">DSM 103236</strain>
    </source>
</reference>
<evidence type="ECO:0000313" key="6">
    <source>
        <dbReference type="Proteomes" id="UP000622648"/>
    </source>
</evidence>
<dbReference type="EMBL" id="SLWO01000001">
    <property type="protein sequence ID" value="TCO30805.1"/>
    <property type="molecule type" value="Genomic_DNA"/>
</dbReference>
<reference evidence="6" key="2">
    <citation type="journal article" date="2019" name="Int. J. Syst. Evol. Microbiol.">
        <title>The Global Catalogue of Microorganisms (GCM) 10K type strain sequencing project: providing services to taxonomists for standard genome sequencing and annotation.</title>
        <authorList>
            <consortium name="The Broad Institute Genomics Platform"/>
            <consortium name="The Broad Institute Genome Sequencing Center for Infectious Disease"/>
            <person name="Wu L."/>
            <person name="Ma J."/>
        </authorList>
    </citation>
    <scope>NUCLEOTIDE SEQUENCE [LARGE SCALE GENOMIC DNA]</scope>
    <source>
        <strain evidence="6">CGMCC 1.15644</strain>
    </source>
</reference>
<sequence>MKPRKILFLTLYTFSLTGGIEKVCSTFIKVLAGLKKNKIIGNSLTLAMHDKADEISDYLAFSGNKIGFGLSAIRNGAQADIIILSHINLLIFAKLVRTINPSKRIILFAHGIEIWKPLATWKKKMLATVEIWAVSNYTAVQIHQKHQVPQSCIKVLNNSLASDFQFQEKAKPLILLEKYSINVQQKVLLTICRLSSTEQYKGYDLVLLALKDLIKIKPDFIYFIVGKADQTEQKRVDDLIAEYGLQKKVICTGYVSEEELNKYYQLADIFIMPSKGEGFGLVFIEAAANGCDVIAGNADGSDDALLSGELGLLVNPDNIEEIYHGLVCLLSKPLRLDEIKSRQKKVKEHFGFEHYSRKVEELLKH</sequence>
<dbReference type="AlphaFoldDB" id="A0A4R2HM43"/>
<keyword evidence="1 4" id="KW-0808">Transferase</keyword>
<dbReference type="RefSeq" id="WP_132528992.1">
    <property type="nucleotide sequence ID" value="NZ_BMJO01000001.1"/>
</dbReference>
<evidence type="ECO:0000256" key="1">
    <source>
        <dbReference type="ARBA" id="ARBA00022679"/>
    </source>
</evidence>
<dbReference type="PANTHER" id="PTHR46401:SF2">
    <property type="entry name" value="GLYCOSYLTRANSFERASE WBBK-RELATED"/>
    <property type="match status" value="1"/>
</dbReference>
<gene>
    <name evidence="4" type="ORF">EV200_101244</name>
    <name evidence="3" type="ORF">GCM10011413_08020</name>
</gene>
<evidence type="ECO:0000313" key="3">
    <source>
        <dbReference type="EMBL" id="GGE44320.1"/>
    </source>
</evidence>
<proteinExistence type="predicted"/>
<dbReference type="Proteomes" id="UP000295684">
    <property type="component" value="Unassembled WGS sequence"/>
</dbReference>
<accession>A0A4R2HM43</accession>
<dbReference type="GO" id="GO:0009103">
    <property type="term" value="P:lipopolysaccharide biosynthetic process"/>
    <property type="evidence" value="ECO:0007669"/>
    <property type="project" value="TreeGrafter"/>
</dbReference>
<organism evidence="4 5">
    <name type="scientific">Pedobacter psychrotolerans</name>
    <dbReference type="NCBI Taxonomy" id="1843235"/>
    <lineage>
        <taxon>Bacteria</taxon>
        <taxon>Pseudomonadati</taxon>
        <taxon>Bacteroidota</taxon>
        <taxon>Sphingobacteriia</taxon>
        <taxon>Sphingobacteriales</taxon>
        <taxon>Sphingobacteriaceae</taxon>
        <taxon>Pedobacter</taxon>
    </lineage>
</organism>
<dbReference type="Pfam" id="PF00534">
    <property type="entry name" value="Glycos_transf_1"/>
    <property type="match status" value="1"/>
</dbReference>
<reference evidence="3" key="4">
    <citation type="submission" date="2024-05" db="EMBL/GenBank/DDBJ databases">
        <authorList>
            <person name="Sun Q."/>
            <person name="Zhou Y."/>
        </authorList>
    </citation>
    <scope>NUCLEOTIDE SEQUENCE</scope>
    <source>
        <strain evidence="3">CGMCC 1.15644</strain>
    </source>
</reference>
<dbReference type="InterPro" id="IPR001296">
    <property type="entry name" value="Glyco_trans_1"/>
</dbReference>
<evidence type="ECO:0000313" key="4">
    <source>
        <dbReference type="EMBL" id="TCO30805.1"/>
    </source>
</evidence>
<dbReference type="Gene3D" id="3.40.50.2000">
    <property type="entry name" value="Glycogen Phosphorylase B"/>
    <property type="match status" value="2"/>
</dbReference>
<dbReference type="GO" id="GO:0016757">
    <property type="term" value="F:glycosyltransferase activity"/>
    <property type="evidence" value="ECO:0007669"/>
    <property type="project" value="InterPro"/>
</dbReference>
<dbReference type="SUPFAM" id="SSF53756">
    <property type="entry name" value="UDP-Glycosyltransferase/glycogen phosphorylase"/>
    <property type="match status" value="1"/>
</dbReference>